<dbReference type="GO" id="GO:0006572">
    <property type="term" value="P:L-tyrosine catabolic process"/>
    <property type="evidence" value="ECO:0007669"/>
    <property type="project" value="UniProtKB-UniRule"/>
</dbReference>
<proteinExistence type="inferred from homology"/>
<organism evidence="16 17">
    <name type="scientific">Geosmithia morbida</name>
    <dbReference type="NCBI Taxonomy" id="1094350"/>
    <lineage>
        <taxon>Eukaryota</taxon>
        <taxon>Fungi</taxon>
        <taxon>Dikarya</taxon>
        <taxon>Ascomycota</taxon>
        <taxon>Pezizomycotina</taxon>
        <taxon>Sordariomycetes</taxon>
        <taxon>Hypocreomycetidae</taxon>
        <taxon>Hypocreales</taxon>
        <taxon>Bionectriaceae</taxon>
        <taxon>Geosmithia</taxon>
    </lineage>
</organism>
<evidence type="ECO:0000256" key="1">
    <source>
        <dbReference type="ARBA" id="ARBA00004782"/>
    </source>
</evidence>
<feature type="binding site" evidence="12">
    <location>
        <position position="242"/>
    </location>
    <ligand>
        <name>Ca(2+)</name>
        <dbReference type="ChEBI" id="CHEBI:29108"/>
    </ligand>
</feature>
<dbReference type="GO" id="GO:0046872">
    <property type="term" value="F:metal ion binding"/>
    <property type="evidence" value="ECO:0007669"/>
    <property type="project" value="UniProtKB-UniRule"/>
</dbReference>
<dbReference type="InterPro" id="IPR015377">
    <property type="entry name" value="Fumarylacetoacetase_N"/>
</dbReference>
<feature type="binding site" evidence="12">
    <location>
        <position position="262"/>
    </location>
    <ligand>
        <name>Mg(2+)</name>
        <dbReference type="ChEBI" id="CHEBI:18420"/>
    </ligand>
</feature>
<evidence type="ECO:0000313" key="17">
    <source>
        <dbReference type="Proteomes" id="UP000749293"/>
    </source>
</evidence>
<dbReference type="Gene3D" id="2.30.30.230">
    <property type="entry name" value="Fumarylacetoacetase, N-terminal domain"/>
    <property type="match status" value="1"/>
</dbReference>
<dbReference type="GO" id="GO:0004334">
    <property type="term" value="F:fumarylacetoacetase activity"/>
    <property type="evidence" value="ECO:0007669"/>
    <property type="project" value="UniProtKB-UniRule"/>
</dbReference>
<feature type="binding site" evidence="12">
    <location>
        <position position="208"/>
    </location>
    <ligand>
        <name>Ca(2+)</name>
        <dbReference type="ChEBI" id="CHEBI:29108"/>
    </ligand>
</feature>
<keyword evidence="5 13" id="KW-0378">Hydrolase</keyword>
<evidence type="ECO:0000256" key="7">
    <source>
        <dbReference type="ARBA" id="ARBA00022842"/>
    </source>
</evidence>
<keyword evidence="4 12" id="KW-0479">Metal-binding</keyword>
<evidence type="ECO:0000256" key="8">
    <source>
        <dbReference type="ARBA" id="ARBA00022878"/>
    </source>
</evidence>
<dbReference type="Gene3D" id="3.90.850.10">
    <property type="entry name" value="Fumarylacetoacetase-like, C-terminal domain"/>
    <property type="match status" value="1"/>
</dbReference>
<dbReference type="PANTHER" id="PTHR43069:SF2">
    <property type="entry name" value="FUMARYLACETOACETASE"/>
    <property type="match status" value="1"/>
</dbReference>
<feature type="domain" description="Fumarylacetoacetase-like C-terminal" evidence="14">
    <location>
        <begin position="131"/>
        <end position="416"/>
    </location>
</feature>
<keyword evidence="9 13" id="KW-0585">Phenylalanine catabolism</keyword>
<feature type="binding site" evidence="11">
    <location>
        <position position="134"/>
    </location>
    <ligand>
        <name>substrate</name>
    </ligand>
</feature>
<comment type="caution">
    <text evidence="16">The sequence shown here is derived from an EMBL/GenBank/DDBJ whole genome shotgun (WGS) entry which is preliminary data.</text>
</comment>
<dbReference type="Pfam" id="PF09298">
    <property type="entry name" value="FAA_hydrolase_N"/>
    <property type="match status" value="1"/>
</dbReference>
<keyword evidence="17" id="KW-1185">Reference proteome</keyword>
<dbReference type="Pfam" id="PF01557">
    <property type="entry name" value="FAA_hydrolase"/>
    <property type="match status" value="1"/>
</dbReference>
<evidence type="ECO:0000256" key="9">
    <source>
        <dbReference type="ARBA" id="ARBA00023232"/>
    </source>
</evidence>
<feature type="binding site" evidence="12">
    <location>
        <position position="266"/>
    </location>
    <ligand>
        <name>Mg(2+)</name>
        <dbReference type="ChEBI" id="CHEBI:18420"/>
    </ligand>
</feature>
<keyword evidence="8 13" id="KW-0828">Tyrosine catabolism</keyword>
<dbReference type="InterPro" id="IPR005959">
    <property type="entry name" value="Fumarylacetoacetase"/>
</dbReference>
<protein>
    <recommendedName>
        <fullName evidence="3 13">Fumarylacetoacetase</fullName>
        <ecNumber evidence="3 13">3.7.1.2</ecNumber>
    </recommendedName>
    <alternativeName>
        <fullName evidence="13">Fumarylacetoacetate hydrolase</fullName>
    </alternativeName>
</protein>
<dbReference type="SUPFAM" id="SSF63433">
    <property type="entry name" value="Fumarylacetoacetate hydrolase, FAH, N-terminal domain"/>
    <property type="match status" value="1"/>
</dbReference>
<evidence type="ECO:0000256" key="11">
    <source>
        <dbReference type="PIRSR" id="PIRSR605959-2"/>
    </source>
</evidence>
<dbReference type="GeneID" id="55971167"/>
<feature type="binding site" evidence="12">
    <location>
        <position position="132"/>
    </location>
    <ligand>
        <name>Ca(2+)</name>
        <dbReference type="ChEBI" id="CHEBI:29108"/>
    </ligand>
</feature>
<evidence type="ECO:0000256" key="10">
    <source>
        <dbReference type="PIRSR" id="PIRSR605959-1"/>
    </source>
</evidence>
<feature type="binding site" evidence="11">
    <location>
        <position position="358"/>
    </location>
    <ligand>
        <name>substrate</name>
    </ligand>
</feature>
<evidence type="ECO:0000256" key="5">
    <source>
        <dbReference type="ARBA" id="ARBA00022801"/>
    </source>
</evidence>
<evidence type="ECO:0000313" key="16">
    <source>
        <dbReference type="EMBL" id="KAF4119420.1"/>
    </source>
</evidence>
<evidence type="ECO:0000259" key="15">
    <source>
        <dbReference type="Pfam" id="PF09298"/>
    </source>
</evidence>
<dbReference type="SUPFAM" id="SSF56529">
    <property type="entry name" value="FAH"/>
    <property type="match status" value="1"/>
</dbReference>
<evidence type="ECO:0000259" key="14">
    <source>
        <dbReference type="Pfam" id="PF01557"/>
    </source>
</evidence>
<feature type="binding site" evidence="11">
    <location>
        <position position="253"/>
    </location>
    <ligand>
        <name>substrate</name>
    </ligand>
</feature>
<evidence type="ECO:0000256" key="13">
    <source>
        <dbReference type="RuleBase" id="RU366008"/>
    </source>
</evidence>
<dbReference type="NCBIfam" id="TIGR01266">
    <property type="entry name" value="fum_ac_acetase"/>
    <property type="match status" value="1"/>
</dbReference>
<evidence type="ECO:0000256" key="12">
    <source>
        <dbReference type="PIRSR" id="PIRSR605959-3"/>
    </source>
</evidence>
<dbReference type="FunFam" id="3.90.850.10:FF:000009">
    <property type="entry name" value="Fumarylacetoacetase"/>
    <property type="match status" value="1"/>
</dbReference>
<evidence type="ECO:0000256" key="6">
    <source>
        <dbReference type="ARBA" id="ARBA00022837"/>
    </source>
</evidence>
<comment type="catalytic activity">
    <reaction evidence="13">
        <text>4-fumarylacetoacetate + H2O = acetoacetate + fumarate + H(+)</text>
        <dbReference type="Rhea" id="RHEA:10244"/>
        <dbReference type="ChEBI" id="CHEBI:13705"/>
        <dbReference type="ChEBI" id="CHEBI:15377"/>
        <dbReference type="ChEBI" id="CHEBI:15378"/>
        <dbReference type="ChEBI" id="CHEBI:18034"/>
        <dbReference type="ChEBI" id="CHEBI:29806"/>
        <dbReference type="EC" id="3.7.1.2"/>
    </reaction>
</comment>
<comment type="pathway">
    <text evidence="1 13">Amino-acid degradation; L-phenylalanine degradation; acetoacetate and fumarate from L-phenylalanine: step 6/6.</text>
</comment>
<dbReference type="InterPro" id="IPR036663">
    <property type="entry name" value="Fumarylacetoacetase_C_sf"/>
</dbReference>
<keyword evidence="7 12" id="KW-0460">Magnesium</keyword>
<dbReference type="InterPro" id="IPR036462">
    <property type="entry name" value="Fumarylacetoacetase_N_sf"/>
</dbReference>
<dbReference type="PANTHER" id="PTHR43069">
    <property type="entry name" value="FUMARYLACETOACETASE"/>
    <property type="match status" value="1"/>
</dbReference>
<name>A0A9P5D116_9HYPO</name>
<feature type="binding site" evidence="11">
    <location>
        <position position="249"/>
    </location>
    <ligand>
        <name>substrate</name>
    </ligand>
</feature>
<dbReference type="GO" id="GO:0006559">
    <property type="term" value="P:L-phenylalanine catabolic process"/>
    <property type="evidence" value="ECO:0007669"/>
    <property type="project" value="UniProtKB-UniRule"/>
</dbReference>
<feature type="active site" description="Proton acceptor" evidence="10">
    <location>
        <position position="139"/>
    </location>
</feature>
<feature type="binding site" evidence="11">
    <location>
        <position position="148"/>
    </location>
    <ligand>
        <name>substrate</name>
    </ligand>
</feature>
<evidence type="ECO:0000256" key="4">
    <source>
        <dbReference type="ARBA" id="ARBA00022723"/>
    </source>
</evidence>
<feature type="binding site" evidence="12">
    <location>
        <position position="210"/>
    </location>
    <ligand>
        <name>Ca(2+)</name>
        <dbReference type="ChEBI" id="CHEBI:29108"/>
    </ligand>
</feature>
<feature type="domain" description="Fumarylacetoacetase N-terminal" evidence="15">
    <location>
        <begin position="15"/>
        <end position="124"/>
    </location>
</feature>
<reference evidence="16" key="1">
    <citation type="submission" date="2020-03" db="EMBL/GenBank/DDBJ databases">
        <title>Site-based positive gene gene selection in Geosmithia morbida across the United States reveals a broad range of putative effectors and factors for local host and environmental adapation.</title>
        <authorList>
            <person name="Onufrak A."/>
            <person name="Murdoch R.W."/>
            <person name="Gazis R."/>
            <person name="Huff M."/>
            <person name="Staton M."/>
            <person name="Klingeman W."/>
            <person name="Hadziabdic D."/>
        </authorList>
    </citation>
    <scope>NUCLEOTIDE SEQUENCE</scope>
    <source>
        <strain evidence="16">1262</strain>
    </source>
</reference>
<dbReference type="OrthoDB" id="9971669at2759"/>
<gene>
    <name evidence="16" type="ORF">GMORB2_4939</name>
</gene>
<dbReference type="RefSeq" id="XP_035318072.1">
    <property type="nucleotide sequence ID" value="XM_035466913.1"/>
</dbReference>
<dbReference type="InterPro" id="IPR011234">
    <property type="entry name" value="Fumarylacetoacetase-like_C"/>
</dbReference>
<keyword evidence="6 12" id="KW-0106">Calcium</keyword>
<comment type="cofactor">
    <cofactor evidence="13">
        <name>Mg(2+)</name>
        <dbReference type="ChEBI" id="CHEBI:18420"/>
    </cofactor>
    <cofactor evidence="13">
        <name>Ca(2+)</name>
        <dbReference type="ChEBI" id="CHEBI:29108"/>
    </cofactor>
</comment>
<evidence type="ECO:0000256" key="2">
    <source>
        <dbReference type="ARBA" id="ARBA00010211"/>
    </source>
</evidence>
<evidence type="ECO:0000256" key="3">
    <source>
        <dbReference type="ARBA" id="ARBA00012094"/>
    </source>
</evidence>
<dbReference type="Proteomes" id="UP000749293">
    <property type="component" value="Unassembled WGS sequence"/>
</dbReference>
<dbReference type="AlphaFoldDB" id="A0A9P5D116"/>
<dbReference type="GO" id="GO:1902000">
    <property type="term" value="P:homogentisate catabolic process"/>
    <property type="evidence" value="ECO:0007669"/>
    <property type="project" value="TreeGrafter"/>
</dbReference>
<comment type="similarity">
    <text evidence="2 13">Belongs to the FAH family.</text>
</comment>
<feature type="binding site" evidence="12">
    <location>
        <position position="242"/>
    </location>
    <ligand>
        <name>Mg(2+)</name>
        <dbReference type="ChEBI" id="CHEBI:18420"/>
    </ligand>
</feature>
<sequence>MSWVPIAAESPFSLANIPFGIISTDADSTCRPAIAIGDHALDLKAFSNGGGFSQSPEIEKHAAVFSRSTLNEFAALGRPFHRLTRTYLLDILRSDTQYPALLRDNPKLKTVAMVAFSDLRNHMPMAVGDYTDFYASTNHAYNVGVLFRGPSNALQPNYKHLPVAYHGRASSVVVSGTSIRRPWGQTLRDPKAEIKEPILGPCQKMDIELEMGMFLCRPNDLGNPVHVDKAEEHIFGYVLMNDWSARDLQAWEYVPLGPFTSKNMGTSISPWVVLADAAIPRTHGLTNENTLLPYLKESSKETVLDVTLEVDLIAKSGSRKTIVRTNSNNILWSWPQMIAHHTISGCNLQPGDLFGSGTISGLEPGSEGSLLEQTQGGKVPIKFGKEERIFLNDGDTVVMRGWAGKDGARIGFGEVSGTIEAPLPSPY</sequence>
<accession>A0A9P5D116</accession>
<dbReference type="EMBL" id="JAANYQ010000027">
    <property type="protein sequence ID" value="KAF4119420.1"/>
    <property type="molecule type" value="Genomic_DNA"/>
</dbReference>
<dbReference type="EC" id="3.7.1.2" evidence="3 13"/>